<evidence type="ECO:0008006" key="4">
    <source>
        <dbReference type="Google" id="ProtNLM"/>
    </source>
</evidence>
<sequence>MAGMTQPSLDPVGSPRADPNGGPVPGPAAPTMALQPPAAAEPFRPPPGLALSDLPWPRLVLAAAMLLGLSMGLGFLLGWLEGGASPTAPSHVDPSPMASSAPAPCAYLTGEAILGRLASGATATPTFHRATPLLAGDRVTVADGASVTLVLTEGSGLSWAGAGELVVTPGLVGIPEGIGRIEAFPAGRPLAVRLPTVLLTPSEARFDVSVEETESIVHVHTGQVAWRDLAASETGVLAAPDGLAFSLDGRAPLPASASPTAD</sequence>
<comment type="caution">
    <text evidence="2">The sequence shown here is derived from an EMBL/GenBank/DDBJ whole genome shotgun (WGS) entry which is preliminary data.</text>
</comment>
<protein>
    <recommendedName>
        <fullName evidence="4">FecR protein domain-containing protein</fullName>
    </recommendedName>
</protein>
<dbReference type="EMBL" id="QOQW01000028">
    <property type="protein sequence ID" value="RCK78075.1"/>
    <property type="molecule type" value="Genomic_DNA"/>
</dbReference>
<evidence type="ECO:0000313" key="2">
    <source>
        <dbReference type="EMBL" id="RCK78075.1"/>
    </source>
</evidence>
<reference evidence="2 3" key="1">
    <citation type="submission" date="2018-05" db="EMBL/GenBank/DDBJ databases">
        <title>A metagenomic window into the 2 km-deep terrestrial subsurface aquifer revealed taxonomically and functionally diverse microbial community comprising novel uncultured bacterial lineages.</title>
        <authorList>
            <person name="Kadnikov V.V."/>
            <person name="Mardanov A.V."/>
            <person name="Beletsky A.V."/>
            <person name="Banks D."/>
            <person name="Pimenov N.V."/>
            <person name="Frank Y.A."/>
            <person name="Karnachuk O.V."/>
            <person name="Ravin N.V."/>
        </authorList>
    </citation>
    <scope>NUCLEOTIDE SEQUENCE [LARGE SCALE GENOMIC DNA]</scope>
    <source>
        <strain evidence="2">BY5</strain>
    </source>
</reference>
<proteinExistence type="predicted"/>
<accession>A0A367ZIY8</accession>
<evidence type="ECO:0000313" key="3">
    <source>
        <dbReference type="Proteomes" id="UP000252355"/>
    </source>
</evidence>
<evidence type="ECO:0000256" key="1">
    <source>
        <dbReference type="SAM" id="MobiDB-lite"/>
    </source>
</evidence>
<organism evidence="2 3">
    <name type="scientific">Candidatus Ozemobacter sibiricus</name>
    <dbReference type="NCBI Taxonomy" id="2268124"/>
    <lineage>
        <taxon>Bacteria</taxon>
        <taxon>Candidatus Ozemobacteria</taxon>
        <taxon>Candidatus Ozemobacterales</taxon>
        <taxon>Candidatus Ozemobacteraceae</taxon>
        <taxon>Candidatus Ozemobacter</taxon>
    </lineage>
</organism>
<feature type="region of interest" description="Disordered" evidence="1">
    <location>
        <begin position="1"/>
        <end position="44"/>
    </location>
</feature>
<dbReference type="Proteomes" id="UP000252355">
    <property type="component" value="Unassembled WGS sequence"/>
</dbReference>
<name>A0A367ZIY8_9BACT</name>
<gene>
    <name evidence="2" type="ORF">OZSIB_1851</name>
</gene>
<dbReference type="AlphaFoldDB" id="A0A367ZIY8"/>